<evidence type="ECO:0000256" key="1">
    <source>
        <dbReference type="SAM" id="MobiDB-lite"/>
    </source>
</evidence>
<protein>
    <submittedName>
        <fullName evidence="2">Uncharacterized protein</fullName>
    </submittedName>
</protein>
<organism evidence="2">
    <name type="scientific">marine sediment metagenome</name>
    <dbReference type="NCBI Taxonomy" id="412755"/>
    <lineage>
        <taxon>unclassified sequences</taxon>
        <taxon>metagenomes</taxon>
        <taxon>ecological metagenomes</taxon>
    </lineage>
</organism>
<comment type="caution">
    <text evidence="2">The sequence shown here is derived from an EMBL/GenBank/DDBJ whole genome shotgun (WGS) entry which is preliminary data.</text>
</comment>
<dbReference type="EMBL" id="LAZR01020700">
    <property type="protein sequence ID" value="KKL87943.1"/>
    <property type="molecule type" value="Genomic_DNA"/>
</dbReference>
<accession>A0A0F9FNZ9</accession>
<feature type="compositionally biased region" description="Basic and acidic residues" evidence="1">
    <location>
        <begin position="9"/>
        <end position="23"/>
    </location>
</feature>
<evidence type="ECO:0000313" key="2">
    <source>
        <dbReference type="EMBL" id="KKL87943.1"/>
    </source>
</evidence>
<reference evidence="2" key="1">
    <citation type="journal article" date="2015" name="Nature">
        <title>Complex archaea that bridge the gap between prokaryotes and eukaryotes.</title>
        <authorList>
            <person name="Spang A."/>
            <person name="Saw J.H."/>
            <person name="Jorgensen S.L."/>
            <person name="Zaremba-Niedzwiedzka K."/>
            <person name="Martijn J."/>
            <person name="Lind A.E."/>
            <person name="van Eijk R."/>
            <person name="Schleper C."/>
            <person name="Guy L."/>
            <person name="Ettema T.J."/>
        </authorList>
    </citation>
    <scope>NUCLEOTIDE SEQUENCE</scope>
</reference>
<name>A0A0F9FNZ9_9ZZZZ</name>
<gene>
    <name evidence="2" type="ORF">LCGC14_1929620</name>
</gene>
<dbReference type="AlphaFoldDB" id="A0A0F9FNZ9"/>
<feature type="region of interest" description="Disordered" evidence="1">
    <location>
        <begin position="1"/>
        <end position="23"/>
    </location>
</feature>
<proteinExistence type="predicted"/>
<sequence>MTGNPKVYQDNKPDCGHCGRSLEDSDDRVQRAGKVYHRNKVSCFAAYDRAGSQS</sequence>
<dbReference type="Gene3D" id="2.10.110.10">
    <property type="entry name" value="Cysteine Rich Protein"/>
    <property type="match status" value="1"/>
</dbReference>